<dbReference type="PANTHER" id="PTHR12151:SF25">
    <property type="entry name" value="LINALOOL DEHYDRATASE_ISOMERASE DOMAIN-CONTAINING PROTEIN"/>
    <property type="match status" value="1"/>
</dbReference>
<dbReference type="SUPFAM" id="SSF52833">
    <property type="entry name" value="Thioredoxin-like"/>
    <property type="match status" value="1"/>
</dbReference>
<gene>
    <name evidence="3" type="ORF">MWN34_10055</name>
</gene>
<keyword evidence="2" id="KW-0732">Signal</keyword>
<accession>A0ABT0DBD8</accession>
<keyword evidence="4" id="KW-1185">Reference proteome</keyword>
<dbReference type="RefSeq" id="WP_247028923.1">
    <property type="nucleotide sequence ID" value="NZ_JALKCH010000006.1"/>
</dbReference>
<evidence type="ECO:0000313" key="4">
    <source>
        <dbReference type="Proteomes" id="UP001203284"/>
    </source>
</evidence>
<dbReference type="PANTHER" id="PTHR12151">
    <property type="entry name" value="ELECTRON TRANSPORT PROTIN SCO1/SENC FAMILY MEMBER"/>
    <property type="match status" value="1"/>
</dbReference>
<reference evidence="3 4" key="1">
    <citation type="submission" date="2022-04" db="EMBL/GenBank/DDBJ databases">
        <authorList>
            <person name="Grouzdev D.S."/>
            <person name="Pantiukh K.S."/>
            <person name="Krutkina M.S."/>
        </authorList>
    </citation>
    <scope>NUCLEOTIDE SEQUENCE [LARGE SCALE GENOMIC DNA]</scope>
    <source>
        <strain evidence="3 4">6x-1</strain>
    </source>
</reference>
<dbReference type="CDD" id="cd02968">
    <property type="entry name" value="SCO"/>
    <property type="match status" value="1"/>
</dbReference>
<sequence length="192" mass="21055">MKRLFATSLALSVLFTAAATAGVSWMSPGPRLPAVDVLDQDGRAIRFSELFGDRPVLVSFFFTGCTRICPPQTALLRALQEELHNRAEAGARPLLLSVSLNPLTDTPGEIRAYAAQFDARLGRQEGWLMLTGSFEELTPVWSAFQAGGTDPDTHSDTLWIGYPSRRQWTRTSVLSPEVTPQRLAELLLQAAP</sequence>
<feature type="chain" id="PRO_5046112987" evidence="2">
    <location>
        <begin position="22"/>
        <end position="192"/>
    </location>
</feature>
<dbReference type="EMBL" id="JALKCH010000006">
    <property type="protein sequence ID" value="MCK0197255.1"/>
    <property type="molecule type" value="Genomic_DNA"/>
</dbReference>
<dbReference type="InterPro" id="IPR003782">
    <property type="entry name" value="SCO1/SenC"/>
</dbReference>
<dbReference type="Gene3D" id="3.40.30.10">
    <property type="entry name" value="Glutaredoxin"/>
    <property type="match status" value="1"/>
</dbReference>
<organism evidence="3 4">
    <name type="scientific">Ancylobacter crimeensis</name>
    <dbReference type="NCBI Taxonomy" id="2579147"/>
    <lineage>
        <taxon>Bacteria</taxon>
        <taxon>Pseudomonadati</taxon>
        <taxon>Pseudomonadota</taxon>
        <taxon>Alphaproteobacteria</taxon>
        <taxon>Hyphomicrobiales</taxon>
        <taxon>Xanthobacteraceae</taxon>
        <taxon>Ancylobacter</taxon>
    </lineage>
</organism>
<comment type="caution">
    <text evidence="3">The sequence shown here is derived from an EMBL/GenBank/DDBJ whole genome shotgun (WGS) entry which is preliminary data.</text>
</comment>
<proteinExistence type="inferred from homology"/>
<evidence type="ECO:0000256" key="1">
    <source>
        <dbReference type="ARBA" id="ARBA00010996"/>
    </source>
</evidence>
<protein>
    <submittedName>
        <fullName evidence="3">SCO family protein</fullName>
    </submittedName>
</protein>
<dbReference type="InterPro" id="IPR036249">
    <property type="entry name" value="Thioredoxin-like_sf"/>
</dbReference>
<name>A0ABT0DBD8_9HYPH</name>
<evidence type="ECO:0000313" key="3">
    <source>
        <dbReference type="EMBL" id="MCK0197255.1"/>
    </source>
</evidence>
<evidence type="ECO:0000256" key="2">
    <source>
        <dbReference type="SAM" id="SignalP"/>
    </source>
</evidence>
<dbReference type="Pfam" id="PF02630">
    <property type="entry name" value="SCO1-SenC"/>
    <property type="match status" value="1"/>
</dbReference>
<dbReference type="Proteomes" id="UP001203284">
    <property type="component" value="Unassembled WGS sequence"/>
</dbReference>
<feature type="signal peptide" evidence="2">
    <location>
        <begin position="1"/>
        <end position="21"/>
    </location>
</feature>
<comment type="similarity">
    <text evidence="1">Belongs to the SCO1/2 family.</text>
</comment>